<name>A0A4C1YN72_EUMVA</name>
<comment type="caution">
    <text evidence="2">The sequence shown here is derived from an EMBL/GenBank/DDBJ whole genome shotgun (WGS) entry which is preliminary data.</text>
</comment>
<proteinExistence type="predicted"/>
<dbReference type="Proteomes" id="UP000299102">
    <property type="component" value="Unassembled WGS sequence"/>
</dbReference>
<gene>
    <name evidence="2" type="ORF">EVAR_41882_1</name>
</gene>
<evidence type="ECO:0000313" key="3">
    <source>
        <dbReference type="Proteomes" id="UP000299102"/>
    </source>
</evidence>
<dbReference type="AlphaFoldDB" id="A0A4C1YN72"/>
<feature type="compositionally biased region" description="Basic and acidic residues" evidence="1">
    <location>
        <begin position="71"/>
        <end position="84"/>
    </location>
</feature>
<evidence type="ECO:0000313" key="2">
    <source>
        <dbReference type="EMBL" id="GBP76099.1"/>
    </source>
</evidence>
<accession>A0A4C1YN72</accession>
<reference evidence="2 3" key="1">
    <citation type="journal article" date="2019" name="Commun. Biol.">
        <title>The bagworm genome reveals a unique fibroin gene that provides high tensile strength.</title>
        <authorList>
            <person name="Kono N."/>
            <person name="Nakamura H."/>
            <person name="Ohtoshi R."/>
            <person name="Tomita M."/>
            <person name="Numata K."/>
            <person name="Arakawa K."/>
        </authorList>
    </citation>
    <scope>NUCLEOTIDE SEQUENCE [LARGE SCALE GENOMIC DNA]</scope>
</reference>
<organism evidence="2 3">
    <name type="scientific">Eumeta variegata</name>
    <name type="common">Bagworm moth</name>
    <name type="synonym">Eumeta japonica</name>
    <dbReference type="NCBI Taxonomy" id="151549"/>
    <lineage>
        <taxon>Eukaryota</taxon>
        <taxon>Metazoa</taxon>
        <taxon>Ecdysozoa</taxon>
        <taxon>Arthropoda</taxon>
        <taxon>Hexapoda</taxon>
        <taxon>Insecta</taxon>
        <taxon>Pterygota</taxon>
        <taxon>Neoptera</taxon>
        <taxon>Endopterygota</taxon>
        <taxon>Lepidoptera</taxon>
        <taxon>Glossata</taxon>
        <taxon>Ditrysia</taxon>
        <taxon>Tineoidea</taxon>
        <taxon>Psychidae</taxon>
        <taxon>Oiketicinae</taxon>
        <taxon>Eumeta</taxon>
    </lineage>
</organism>
<sequence>MLKTIQNLCYKNSVQYNDIAFLVDNILHQQKGAANFQNQLDYVLRRQQAAGSRTPGEQPRERGQEQGGLRGDAEDGRGQPEDRRRRLKASNEDDSGYVKTEAGYYRSGDYYKGYDNDEQARKESIEHTQPGEVLQQLRFLRLHPRTPATSGDNVTRTEDYSTDEIVRSCEVQHGRSEKQAAAEVQCQCHTRRGAESSAKATELT</sequence>
<evidence type="ECO:0000256" key="1">
    <source>
        <dbReference type="SAM" id="MobiDB-lite"/>
    </source>
</evidence>
<dbReference type="OrthoDB" id="6159439at2759"/>
<dbReference type="EMBL" id="BGZK01001276">
    <property type="protein sequence ID" value="GBP76099.1"/>
    <property type="molecule type" value="Genomic_DNA"/>
</dbReference>
<protein>
    <submittedName>
        <fullName evidence="2">Uncharacterized protein</fullName>
    </submittedName>
</protein>
<keyword evidence="3" id="KW-1185">Reference proteome</keyword>
<feature type="region of interest" description="Disordered" evidence="1">
    <location>
        <begin position="47"/>
        <end position="101"/>
    </location>
</feature>
<feature type="non-terminal residue" evidence="2">
    <location>
        <position position="204"/>
    </location>
</feature>